<accession>A0A0F3PEI5</accession>
<comment type="caution">
    <text evidence="1">The sequence shown here is derived from an EMBL/GenBank/DDBJ whole genome shotgun (WGS) entry which is preliminary data.</text>
</comment>
<dbReference type="PATRIC" id="fig|1359199.3.peg.493"/>
<dbReference type="Proteomes" id="UP000033591">
    <property type="component" value="Unassembled WGS sequence"/>
</dbReference>
<proteinExistence type="predicted"/>
<dbReference type="AlphaFoldDB" id="A0A0F3PEI5"/>
<sequence>MLFLRCIARMDTESSLRAALGCAWQSHQIPEIASSITYVIFSQ</sequence>
<gene>
    <name evidence="1" type="ORF">RMAECT_0504</name>
</gene>
<evidence type="ECO:0000313" key="1">
    <source>
        <dbReference type="EMBL" id="KJV78698.1"/>
    </source>
</evidence>
<organism evidence="1 2">
    <name type="scientific">Rickettsia rhipicephali str. Ect</name>
    <dbReference type="NCBI Taxonomy" id="1359199"/>
    <lineage>
        <taxon>Bacteria</taxon>
        <taxon>Pseudomonadati</taxon>
        <taxon>Pseudomonadota</taxon>
        <taxon>Alphaproteobacteria</taxon>
        <taxon>Rickettsiales</taxon>
        <taxon>Rickettsiaceae</taxon>
        <taxon>Rickettsieae</taxon>
        <taxon>Rickettsia</taxon>
        <taxon>spotted fever group</taxon>
    </lineage>
</organism>
<name>A0A0F3PEI5_RICRH</name>
<protein>
    <submittedName>
        <fullName evidence="1">Uncharacterized protein</fullName>
    </submittedName>
</protein>
<dbReference type="EMBL" id="LAOC01000001">
    <property type="protein sequence ID" value="KJV78698.1"/>
    <property type="molecule type" value="Genomic_DNA"/>
</dbReference>
<evidence type="ECO:0000313" key="2">
    <source>
        <dbReference type="Proteomes" id="UP000033591"/>
    </source>
</evidence>
<reference evidence="1 2" key="1">
    <citation type="submission" date="2015-01" db="EMBL/GenBank/DDBJ databases">
        <title>Genome Sequencing of Rickettsiales.</title>
        <authorList>
            <person name="Daugherty S.C."/>
            <person name="Su Q."/>
            <person name="Abolude K."/>
            <person name="Beier-Sexton M."/>
            <person name="Carlyon J.A."/>
            <person name="Carter R."/>
            <person name="Day N.P."/>
            <person name="Dumler S.J."/>
            <person name="Dyachenko V."/>
            <person name="Godinez A."/>
            <person name="Kurtti T.J."/>
            <person name="Lichay M."/>
            <person name="Mullins K.E."/>
            <person name="Ott S."/>
            <person name="Pappas-Brown V."/>
            <person name="Paris D.H."/>
            <person name="Patel P."/>
            <person name="Richards A.L."/>
            <person name="Sadzewicz L."/>
            <person name="Sears K."/>
            <person name="Seidman D."/>
            <person name="Sengamalay N."/>
            <person name="Stenos J."/>
            <person name="Tallon L.J."/>
            <person name="Vincent G."/>
            <person name="Fraser C.M."/>
            <person name="Munderloh U."/>
            <person name="Dunning-Hotopp J.C."/>
        </authorList>
    </citation>
    <scope>NUCLEOTIDE SEQUENCE [LARGE SCALE GENOMIC DNA]</scope>
    <source>
        <strain evidence="1 2">Ect</strain>
    </source>
</reference>